<dbReference type="Proteomes" id="UP001250214">
    <property type="component" value="Unassembled WGS sequence"/>
</dbReference>
<reference evidence="4" key="1">
    <citation type="submission" date="2023-07" db="EMBL/GenBank/DDBJ databases">
        <title>Novel species in the genus Lipingzhangella isolated from Sambhar Salt Lake.</title>
        <authorList>
            <person name="Jiya N."/>
            <person name="Kajale S."/>
            <person name="Sharma A."/>
        </authorList>
    </citation>
    <scope>NUCLEOTIDE SEQUENCE [LARGE SCALE GENOMIC DNA]</scope>
    <source>
        <strain evidence="4">LS1_29</strain>
    </source>
</reference>
<name>A0ABU2H911_9ACTN</name>
<evidence type="ECO:0000256" key="1">
    <source>
        <dbReference type="SAM" id="MobiDB-lite"/>
    </source>
</evidence>
<feature type="region of interest" description="Disordered" evidence="1">
    <location>
        <begin position="1"/>
        <end position="27"/>
    </location>
</feature>
<accession>A0ABU2H911</accession>
<comment type="caution">
    <text evidence="3">The sequence shown here is derived from an EMBL/GenBank/DDBJ whole genome shotgun (WGS) entry which is preliminary data.</text>
</comment>
<keyword evidence="3" id="KW-0436">Ligase</keyword>
<dbReference type="SMART" id="SM00873">
    <property type="entry name" value="B3_4"/>
    <property type="match status" value="1"/>
</dbReference>
<dbReference type="PANTHER" id="PTHR39209">
    <property type="match status" value="1"/>
</dbReference>
<organism evidence="3 4">
    <name type="scientific">Lipingzhangella rawalii</name>
    <dbReference type="NCBI Taxonomy" id="2055835"/>
    <lineage>
        <taxon>Bacteria</taxon>
        <taxon>Bacillati</taxon>
        <taxon>Actinomycetota</taxon>
        <taxon>Actinomycetes</taxon>
        <taxon>Streptosporangiales</taxon>
        <taxon>Nocardiopsidaceae</taxon>
        <taxon>Lipingzhangella</taxon>
    </lineage>
</organism>
<evidence type="ECO:0000313" key="4">
    <source>
        <dbReference type="Proteomes" id="UP001250214"/>
    </source>
</evidence>
<dbReference type="RefSeq" id="WP_310913352.1">
    <property type="nucleotide sequence ID" value="NZ_JAVLVT010000008.1"/>
</dbReference>
<dbReference type="Gene3D" id="3.50.40.10">
    <property type="entry name" value="Phenylalanyl-trna Synthetase, Chain B, domain 3"/>
    <property type="match status" value="1"/>
</dbReference>
<sequence length="191" mass="21078">MTNHEYGTSQRSVAARGRLRSGTEAQLPETQAWRRAVTRLGVRPTQYRCAAESLLRRLRRGGARPRVHPVVDLCNDASVYFAIPVAGLDTARVTTGIEVGYAAGTEHSVPLGGETEHPEPGEVSFLDAAGRVHARLWTNRQSGHLVVRPDTREVLTAAEALHGFARDRDHEDRYRTVTFSSCVPLLQQLCV</sequence>
<dbReference type="GO" id="GO:0016874">
    <property type="term" value="F:ligase activity"/>
    <property type="evidence" value="ECO:0007669"/>
    <property type="project" value="UniProtKB-KW"/>
</dbReference>
<protein>
    <submittedName>
        <fullName evidence="3">Phenylalanine--tRNA ligase beta subunit-related protein</fullName>
    </submittedName>
</protein>
<proteinExistence type="predicted"/>
<dbReference type="SUPFAM" id="SSF56037">
    <property type="entry name" value="PheT/TilS domain"/>
    <property type="match status" value="1"/>
</dbReference>
<dbReference type="Pfam" id="PF03483">
    <property type="entry name" value="B3_4"/>
    <property type="match status" value="1"/>
</dbReference>
<dbReference type="EMBL" id="JAVLVT010000008">
    <property type="protein sequence ID" value="MDS1271793.1"/>
    <property type="molecule type" value="Genomic_DNA"/>
</dbReference>
<evidence type="ECO:0000313" key="3">
    <source>
        <dbReference type="EMBL" id="MDS1271793.1"/>
    </source>
</evidence>
<dbReference type="PANTHER" id="PTHR39209:SF2">
    <property type="entry name" value="CYTOPLASMIC PROTEIN"/>
    <property type="match status" value="1"/>
</dbReference>
<keyword evidence="4" id="KW-1185">Reference proteome</keyword>
<dbReference type="InterPro" id="IPR005146">
    <property type="entry name" value="B3/B4_tRNA-bd"/>
</dbReference>
<dbReference type="InterPro" id="IPR020825">
    <property type="entry name" value="Phe-tRNA_synthase-like_B3/B4"/>
</dbReference>
<evidence type="ECO:0000259" key="2">
    <source>
        <dbReference type="SMART" id="SM00873"/>
    </source>
</evidence>
<feature type="domain" description="B3/B4 tRNA-binding" evidence="2">
    <location>
        <begin position="31"/>
        <end position="191"/>
    </location>
</feature>
<feature type="compositionally biased region" description="Polar residues" evidence="1">
    <location>
        <begin position="1"/>
        <end position="12"/>
    </location>
</feature>
<gene>
    <name evidence="3" type="ORF">RIF23_15980</name>
</gene>